<dbReference type="InterPro" id="IPR044922">
    <property type="entry name" value="DUF2063_N_sf"/>
</dbReference>
<dbReference type="RefSeq" id="WP_311785329.1">
    <property type="nucleotide sequence ID" value="NZ_JALDYY010000002.1"/>
</dbReference>
<dbReference type="GO" id="GO:0003677">
    <property type="term" value="F:DNA binding"/>
    <property type="evidence" value="ECO:0007669"/>
    <property type="project" value="UniProtKB-KW"/>
</dbReference>
<dbReference type="AlphaFoldDB" id="A0AAE3TZM4"/>
<feature type="domain" description="Putative DNA-binding" evidence="1">
    <location>
        <begin position="4"/>
        <end position="95"/>
    </location>
</feature>
<evidence type="ECO:0000313" key="3">
    <source>
        <dbReference type="Proteomes" id="UP001161580"/>
    </source>
</evidence>
<comment type="caution">
    <text evidence="2">The sequence shown here is derived from an EMBL/GenBank/DDBJ whole genome shotgun (WGS) entry which is preliminary data.</text>
</comment>
<protein>
    <submittedName>
        <fullName evidence="2">DNA-binding domain-containing protein</fullName>
    </submittedName>
</protein>
<organism evidence="2 3">
    <name type="scientific">Ferirhizobium litorale</name>
    <dbReference type="NCBI Taxonomy" id="2927786"/>
    <lineage>
        <taxon>Bacteria</taxon>
        <taxon>Pseudomonadati</taxon>
        <taxon>Pseudomonadota</taxon>
        <taxon>Alphaproteobacteria</taxon>
        <taxon>Hyphomicrobiales</taxon>
        <taxon>Rhizobiaceae</taxon>
        <taxon>Ferirhizobium</taxon>
    </lineage>
</organism>
<reference evidence="2" key="1">
    <citation type="submission" date="2022-03" db="EMBL/GenBank/DDBJ databases">
        <title>Fererhizobium litorale gen. nov., sp. nov., isolated from sandy sediments of the Sea of Japan seashore.</title>
        <authorList>
            <person name="Romanenko L."/>
            <person name="Kurilenko V."/>
            <person name="Otstavnykh N."/>
            <person name="Svetashev V."/>
            <person name="Tekutyeva L."/>
            <person name="Isaeva M."/>
            <person name="Mikhailov V."/>
        </authorList>
    </citation>
    <scope>NUCLEOTIDE SEQUENCE</scope>
    <source>
        <strain evidence="2">KMM 9576</strain>
    </source>
</reference>
<keyword evidence="2" id="KW-0238">DNA-binding</keyword>
<dbReference type="Gene3D" id="1.10.150.690">
    <property type="entry name" value="DUF2063"/>
    <property type="match status" value="1"/>
</dbReference>
<dbReference type="EMBL" id="JALDYZ010000002">
    <property type="protein sequence ID" value="MDI7921144.1"/>
    <property type="molecule type" value="Genomic_DNA"/>
</dbReference>
<accession>A0AAE3TZM4</accession>
<dbReference type="Pfam" id="PF09836">
    <property type="entry name" value="DUF2063"/>
    <property type="match status" value="1"/>
</dbReference>
<dbReference type="Proteomes" id="UP001161580">
    <property type="component" value="Unassembled WGS sequence"/>
</dbReference>
<evidence type="ECO:0000259" key="1">
    <source>
        <dbReference type="Pfam" id="PF09836"/>
    </source>
</evidence>
<sequence length="257" mass="26967">MSTETQTRFAAALQDGTLPIPAGLNSWNAGRPERRFGVYRNNVAVGLIGALASRFPATERIVGEEFFAAMAREFIRHHPPRSPLLLSYGDDFGNFAKAFEPARALAYLPDIIRLEIARGHAYHAADAQPMAGDVLAAVDPSRLAGLTFVMHPSASVVRSPHPVVTIWAMNAGEMEIAPIAGLAGEDALIVRPQMNVEVHRLPPGGAVFLEALQTGSTLAAAVESASADSADFNLSANIAGALGAGAFAAVHQPPAGD</sequence>
<evidence type="ECO:0000313" key="2">
    <source>
        <dbReference type="EMBL" id="MDI7921144.1"/>
    </source>
</evidence>
<proteinExistence type="predicted"/>
<gene>
    <name evidence="2" type="ORF">MRS75_03490</name>
</gene>
<dbReference type="InterPro" id="IPR018640">
    <property type="entry name" value="DUF2063"/>
</dbReference>
<keyword evidence="3" id="KW-1185">Reference proteome</keyword>
<name>A0AAE3TZM4_9HYPH</name>